<reference evidence="4 5" key="1">
    <citation type="journal article" date="2018" name="Sci. Rep.">
        <title>Genomic diversity and distribution of Bifidobacterium longum subsp. longum across the human lifespan.</title>
        <authorList>
            <person name="Odamaki T."/>
            <person name="Bottacini F."/>
            <person name="Kato K."/>
            <person name="Mitsuyama E."/>
            <person name="Yoshida K."/>
            <person name="Horigome A."/>
            <person name="Xiao J.Z."/>
            <person name="van Sinderen D."/>
        </authorList>
    </citation>
    <scope>NUCLEOTIDE SEQUENCE [LARGE SCALE GENOMIC DNA]</scope>
    <source>
        <strain evidence="2 5">MCC10076</strain>
        <strain evidence="3 4">MCC10113</strain>
    </source>
</reference>
<evidence type="ECO:0000313" key="3">
    <source>
        <dbReference type="EMBL" id="TCF58318.1"/>
    </source>
</evidence>
<gene>
    <name evidence="1" type="ORF">BL5915_06415</name>
    <name evidence="2" type="ORF">MCC10076_0897</name>
    <name evidence="3" type="ORF">MCC10113_1100</name>
</gene>
<dbReference type="AlphaFoldDB" id="A0A1D7UNP8"/>
<evidence type="ECO:0000313" key="6">
    <source>
        <dbReference type="Proteomes" id="UP000593918"/>
    </source>
</evidence>
<reference evidence="1 6" key="3">
    <citation type="submission" date="2020-10" db="EMBL/GenBank/DDBJ databases">
        <title>Genome sequencing of Bifidobacterium longum subsp. longum KCTC 5915.</title>
        <authorList>
            <person name="Kim J."/>
        </authorList>
    </citation>
    <scope>NUCLEOTIDE SEQUENCE [LARGE SCALE GENOMIC DNA]</scope>
    <source>
        <strain evidence="1 6">KCTC 5915</strain>
    </source>
</reference>
<organism evidence="2 5">
    <name type="scientific">Bifidobacterium longum subsp. longum</name>
    <dbReference type="NCBI Taxonomy" id="1679"/>
    <lineage>
        <taxon>Bacteria</taxon>
        <taxon>Bacillati</taxon>
        <taxon>Actinomycetota</taxon>
        <taxon>Actinomycetes</taxon>
        <taxon>Bifidobacteriales</taxon>
        <taxon>Bifidobacteriaceae</taxon>
        <taxon>Bifidobacterium</taxon>
    </lineage>
</organism>
<dbReference type="EMBL" id="SHRX01000012">
    <property type="protein sequence ID" value="TCE99264.1"/>
    <property type="molecule type" value="Genomic_DNA"/>
</dbReference>
<evidence type="ECO:0000313" key="2">
    <source>
        <dbReference type="EMBL" id="TCE99264.1"/>
    </source>
</evidence>
<evidence type="ECO:0000313" key="5">
    <source>
        <dbReference type="Proteomes" id="UP000292751"/>
    </source>
</evidence>
<reference evidence="2" key="2">
    <citation type="submission" date="2019-02" db="EMBL/GenBank/DDBJ databases">
        <authorList>
            <person name="Odamaki T."/>
        </authorList>
    </citation>
    <scope>NUCLEOTIDE SEQUENCE</scope>
    <source>
        <strain evidence="2">MCC10076</strain>
        <strain evidence="3">MCC10113</strain>
    </source>
</reference>
<evidence type="ECO:0000313" key="4">
    <source>
        <dbReference type="Proteomes" id="UP000292478"/>
    </source>
</evidence>
<dbReference type="CDD" id="cd21631">
    <property type="entry name" value="RHH_CopG_NikR-like"/>
    <property type="match status" value="1"/>
</dbReference>
<dbReference type="RefSeq" id="WP_015713494.1">
    <property type="nucleotide sequence ID" value="NZ_BNHE01000016.1"/>
</dbReference>
<evidence type="ECO:0000313" key="1">
    <source>
        <dbReference type="EMBL" id="QOL54486.1"/>
    </source>
</evidence>
<sequence length="89" mass="9391">MSFVAKGGRVVTDDMLDKWADDADNGEFGGRPGAVYSGPVVPVAQADAVSRTFSLSADMSAMLDAVAKRRGVSADDIMRHALVREFASV</sequence>
<dbReference type="Proteomes" id="UP000292478">
    <property type="component" value="Unassembled WGS sequence"/>
</dbReference>
<dbReference type="EMBL" id="SHTC01000015">
    <property type="protein sequence ID" value="TCF58318.1"/>
    <property type="molecule type" value="Genomic_DNA"/>
</dbReference>
<dbReference type="Proteomes" id="UP000292751">
    <property type="component" value="Unassembled WGS sequence"/>
</dbReference>
<protein>
    <submittedName>
        <fullName evidence="2">Uncharacterized protein</fullName>
    </submittedName>
</protein>
<proteinExistence type="predicted"/>
<dbReference type="EMBL" id="CP062943">
    <property type="protein sequence ID" value="QOL54486.1"/>
    <property type="molecule type" value="Genomic_DNA"/>
</dbReference>
<name>A0A1D7UNP8_BIFLL</name>
<accession>A0A1D7UNP8</accession>
<dbReference type="Proteomes" id="UP000593918">
    <property type="component" value="Chromosome"/>
</dbReference>